<feature type="non-terminal residue" evidence="2">
    <location>
        <position position="1"/>
    </location>
</feature>
<accession>A0A3N4JBW3</accession>
<dbReference type="OrthoDB" id="5231586at2759"/>
<dbReference type="GO" id="GO:0003676">
    <property type="term" value="F:nucleic acid binding"/>
    <property type="evidence" value="ECO:0007669"/>
    <property type="project" value="InterPro"/>
</dbReference>
<dbReference type="Pfam" id="PF03184">
    <property type="entry name" value="DDE_1"/>
    <property type="match status" value="1"/>
</dbReference>
<dbReference type="Proteomes" id="UP000276215">
    <property type="component" value="Unassembled WGS sequence"/>
</dbReference>
<name>A0A3N4JBW3_9PEZI</name>
<reference evidence="2 3" key="1">
    <citation type="journal article" date="2018" name="Nat. Ecol. Evol.">
        <title>Pezizomycetes genomes reveal the molecular basis of ectomycorrhizal truffle lifestyle.</title>
        <authorList>
            <person name="Murat C."/>
            <person name="Payen T."/>
            <person name="Noel B."/>
            <person name="Kuo A."/>
            <person name="Morin E."/>
            <person name="Chen J."/>
            <person name="Kohler A."/>
            <person name="Krizsan K."/>
            <person name="Balestrini R."/>
            <person name="Da Silva C."/>
            <person name="Montanini B."/>
            <person name="Hainaut M."/>
            <person name="Levati E."/>
            <person name="Barry K.W."/>
            <person name="Belfiori B."/>
            <person name="Cichocki N."/>
            <person name="Clum A."/>
            <person name="Dockter R.B."/>
            <person name="Fauchery L."/>
            <person name="Guy J."/>
            <person name="Iotti M."/>
            <person name="Le Tacon F."/>
            <person name="Lindquist E.A."/>
            <person name="Lipzen A."/>
            <person name="Malagnac F."/>
            <person name="Mello A."/>
            <person name="Molinier V."/>
            <person name="Miyauchi S."/>
            <person name="Poulain J."/>
            <person name="Riccioni C."/>
            <person name="Rubini A."/>
            <person name="Sitrit Y."/>
            <person name="Splivallo R."/>
            <person name="Traeger S."/>
            <person name="Wang M."/>
            <person name="Zifcakova L."/>
            <person name="Wipf D."/>
            <person name="Zambonelli A."/>
            <person name="Paolocci F."/>
            <person name="Nowrousian M."/>
            <person name="Ottonello S."/>
            <person name="Baldrian P."/>
            <person name="Spatafora J.W."/>
            <person name="Henrissat B."/>
            <person name="Nagy L.G."/>
            <person name="Aury J.M."/>
            <person name="Wincker P."/>
            <person name="Grigoriev I.V."/>
            <person name="Bonfante P."/>
            <person name="Martin F.M."/>
        </authorList>
    </citation>
    <scope>NUCLEOTIDE SEQUENCE [LARGE SCALE GENOMIC DNA]</scope>
    <source>
        <strain evidence="2 3">120613-1</strain>
    </source>
</reference>
<evidence type="ECO:0000313" key="3">
    <source>
        <dbReference type="Proteomes" id="UP000276215"/>
    </source>
</evidence>
<dbReference type="AlphaFoldDB" id="A0A3N4JBW3"/>
<evidence type="ECO:0000313" key="2">
    <source>
        <dbReference type="EMBL" id="RPA95735.1"/>
    </source>
</evidence>
<feature type="domain" description="DDE-1" evidence="1">
    <location>
        <begin position="41"/>
        <end position="170"/>
    </location>
</feature>
<dbReference type="EMBL" id="ML120422">
    <property type="protein sequence ID" value="RPA95735.1"/>
    <property type="molecule type" value="Genomic_DNA"/>
</dbReference>
<dbReference type="InterPro" id="IPR004875">
    <property type="entry name" value="DDE_SF_endonuclease_dom"/>
</dbReference>
<dbReference type="STRING" id="1336337.A0A3N4JBW3"/>
<organism evidence="2 3">
    <name type="scientific">Choiromyces venosus 120613-1</name>
    <dbReference type="NCBI Taxonomy" id="1336337"/>
    <lineage>
        <taxon>Eukaryota</taxon>
        <taxon>Fungi</taxon>
        <taxon>Dikarya</taxon>
        <taxon>Ascomycota</taxon>
        <taxon>Pezizomycotina</taxon>
        <taxon>Pezizomycetes</taxon>
        <taxon>Pezizales</taxon>
        <taxon>Tuberaceae</taxon>
        <taxon>Choiromyces</taxon>
    </lineage>
</organism>
<evidence type="ECO:0000259" key="1">
    <source>
        <dbReference type="Pfam" id="PF03184"/>
    </source>
</evidence>
<sequence length="170" mass="19380">KNIYNIDKIRFLLGFVQSVKVITSKLYKNGTLISHPGNQQMITVLEAICVDGSYLEDPIINFKGDSLDESWINDDQCSIPDNILVSHSSNGWTNNGKSLTYLVKFFGSRSITANKVEGEYWMLIFDGHASHVCWNFLSYYLSNKIIPFYLPSYTSHKLQPLDVAVFSHFK</sequence>
<gene>
    <name evidence="2" type="ORF">L873DRAFT_1697082</name>
</gene>
<keyword evidence="3" id="KW-1185">Reference proteome</keyword>
<protein>
    <recommendedName>
        <fullName evidence="1">DDE-1 domain-containing protein</fullName>
    </recommendedName>
</protein>
<proteinExistence type="predicted"/>